<dbReference type="PANTHER" id="PTHR35102:SF1">
    <property type="entry name" value="E3 UBIQUITIN-PROTEIN LIGASE"/>
    <property type="match status" value="1"/>
</dbReference>
<evidence type="ECO:0000259" key="2">
    <source>
        <dbReference type="Pfam" id="PF09835"/>
    </source>
</evidence>
<keyword evidence="1" id="KW-0472">Membrane</keyword>
<dbReference type="RefSeq" id="WP_183359038.1">
    <property type="nucleotide sequence ID" value="NZ_BLXZ01000001.1"/>
</dbReference>
<feature type="transmembrane region" description="Helical" evidence="1">
    <location>
        <begin position="35"/>
        <end position="59"/>
    </location>
</feature>
<feature type="transmembrane region" description="Helical" evidence="1">
    <location>
        <begin position="117"/>
        <end position="140"/>
    </location>
</feature>
<keyword evidence="1" id="KW-0812">Transmembrane</keyword>
<dbReference type="AlphaFoldDB" id="A0A6V8N255"/>
<dbReference type="Pfam" id="PF09835">
    <property type="entry name" value="DUF2062"/>
    <property type="match status" value="1"/>
</dbReference>
<dbReference type="EMBL" id="BLXZ01000001">
    <property type="protein sequence ID" value="GFO66501.1"/>
    <property type="molecule type" value="Genomic_DNA"/>
</dbReference>
<protein>
    <recommendedName>
        <fullName evidence="2">DUF2062 domain-containing protein</fullName>
    </recommendedName>
</protein>
<dbReference type="Proteomes" id="UP000587586">
    <property type="component" value="Unassembled WGS sequence"/>
</dbReference>
<comment type="caution">
    <text evidence="3">The sequence shown here is derived from an EMBL/GenBank/DDBJ whole genome shotgun (WGS) entry which is preliminary data.</text>
</comment>
<reference evidence="4" key="1">
    <citation type="submission" date="2020-06" db="EMBL/GenBank/DDBJ databases">
        <title>Draft genomic sequecing of Geomonas sp. Red745.</title>
        <authorList>
            <person name="Itoh H."/>
            <person name="Xu Z.X."/>
            <person name="Ushijima N."/>
            <person name="Masuda Y."/>
            <person name="Shiratori Y."/>
            <person name="Senoo K."/>
        </authorList>
    </citation>
    <scope>NUCLEOTIDE SEQUENCE [LARGE SCALE GENOMIC DNA]</scope>
    <source>
        <strain evidence="4">Red745</strain>
    </source>
</reference>
<organism evidence="3 4">
    <name type="scientific">Geomonas limicola</name>
    <dbReference type="NCBI Taxonomy" id="2740186"/>
    <lineage>
        <taxon>Bacteria</taxon>
        <taxon>Pseudomonadati</taxon>
        <taxon>Thermodesulfobacteriota</taxon>
        <taxon>Desulfuromonadia</taxon>
        <taxon>Geobacterales</taxon>
        <taxon>Geobacteraceae</taxon>
        <taxon>Geomonas</taxon>
    </lineage>
</organism>
<dbReference type="PANTHER" id="PTHR35102">
    <property type="entry name" value="E3 UBIQUITIN-PROTEIN LIGASE"/>
    <property type="match status" value="1"/>
</dbReference>
<evidence type="ECO:0000256" key="1">
    <source>
        <dbReference type="SAM" id="Phobius"/>
    </source>
</evidence>
<feature type="domain" description="DUF2062" evidence="2">
    <location>
        <begin position="14"/>
        <end position="139"/>
    </location>
</feature>
<keyword evidence="4" id="KW-1185">Reference proteome</keyword>
<dbReference type="InterPro" id="IPR018639">
    <property type="entry name" value="DUF2062"/>
</dbReference>
<name>A0A6V8N255_9BACT</name>
<keyword evidence="1" id="KW-1133">Transmembrane helix</keyword>
<evidence type="ECO:0000313" key="4">
    <source>
        <dbReference type="Proteomes" id="UP000587586"/>
    </source>
</evidence>
<sequence>MAGIFPRLALVTKEKIAKVFSSGLTPHKLSQTLCLGVAVGVLPLIWGTSLICAGLAALLRLNQAAIQAVNYCCYPLQFALFLPLCRLGERILPWGPTLSREVLDAAVHGKIGTSARLLFWGTLHGLLAWLVTVLPLALLVQVPLRHLLARRQPTD</sequence>
<proteinExistence type="predicted"/>
<gene>
    <name evidence="3" type="ORF">GMLC_00800</name>
</gene>
<evidence type="ECO:0000313" key="3">
    <source>
        <dbReference type="EMBL" id="GFO66501.1"/>
    </source>
</evidence>
<accession>A0A6V8N255</accession>